<feature type="domain" description="HTH tetR-type" evidence="3">
    <location>
        <begin position="7"/>
        <end position="67"/>
    </location>
</feature>
<dbReference type="Gene3D" id="1.10.10.60">
    <property type="entry name" value="Homeodomain-like"/>
    <property type="match status" value="1"/>
</dbReference>
<dbReference type="PROSITE" id="PS50977">
    <property type="entry name" value="HTH_TETR_2"/>
    <property type="match status" value="1"/>
</dbReference>
<dbReference type="InterPro" id="IPR009057">
    <property type="entry name" value="Homeodomain-like_sf"/>
</dbReference>
<comment type="caution">
    <text evidence="4">The sequence shown here is derived from an EMBL/GenBank/DDBJ whole genome shotgun (WGS) entry which is preliminary data.</text>
</comment>
<dbReference type="Gene3D" id="1.10.357.10">
    <property type="entry name" value="Tetracycline Repressor, domain 2"/>
    <property type="match status" value="1"/>
</dbReference>
<dbReference type="GO" id="GO:0003677">
    <property type="term" value="F:DNA binding"/>
    <property type="evidence" value="ECO:0007669"/>
    <property type="project" value="UniProtKB-UniRule"/>
</dbReference>
<dbReference type="AlphaFoldDB" id="A0A4Q1JJ46"/>
<name>A0A4Q1JJ46_9BACT</name>
<sequence length="191" mass="22267">MAKSDKAEIHEMVTKVAKDMMLKYGLRGLNMVELARECGLAKATLYKIIGTKEDLVKEIAFEIFNMNIIKILEPYRIIDDPVEATRIFLDNYLNYAITAQKILIQQIYKEYPLIEKDVEEKYENEKQIVNQCYINWQKKGLIRQDINVEYCIEALQALNEVYVTASHSEEETIERLRASFRCMLLGMGIDV</sequence>
<feature type="DNA-binding region" description="H-T-H motif" evidence="2">
    <location>
        <begin position="30"/>
        <end position="49"/>
    </location>
</feature>
<gene>
    <name evidence="4" type="ORF">EO244_15580</name>
</gene>
<evidence type="ECO:0000256" key="2">
    <source>
        <dbReference type="PROSITE-ProRule" id="PRU00335"/>
    </source>
</evidence>
<organism evidence="4 5">
    <name type="scientific">Ancylomarina salipaludis</name>
    <dbReference type="NCBI Taxonomy" id="2501299"/>
    <lineage>
        <taxon>Bacteria</taxon>
        <taxon>Pseudomonadati</taxon>
        <taxon>Bacteroidota</taxon>
        <taxon>Bacteroidia</taxon>
        <taxon>Marinilabiliales</taxon>
        <taxon>Marinifilaceae</taxon>
        <taxon>Ancylomarina</taxon>
    </lineage>
</organism>
<evidence type="ECO:0000256" key="1">
    <source>
        <dbReference type="ARBA" id="ARBA00023125"/>
    </source>
</evidence>
<dbReference type="Pfam" id="PF00440">
    <property type="entry name" value="TetR_N"/>
    <property type="match status" value="1"/>
</dbReference>
<evidence type="ECO:0000313" key="5">
    <source>
        <dbReference type="Proteomes" id="UP000289703"/>
    </source>
</evidence>
<proteinExistence type="predicted"/>
<accession>A0A4Q1JJ46</accession>
<reference evidence="4 5" key="1">
    <citation type="submission" date="2019-01" db="EMBL/GenBank/DDBJ databases">
        <title>Ancylomarina salipaludis sp. nov., isolated from a salt marsh.</title>
        <authorList>
            <person name="Yoon J.-H."/>
        </authorList>
    </citation>
    <scope>NUCLEOTIDE SEQUENCE [LARGE SCALE GENOMIC DNA]</scope>
    <source>
        <strain evidence="4 5">SHSM-M15</strain>
    </source>
</reference>
<protein>
    <submittedName>
        <fullName evidence="4">TetR/AcrR family transcriptional regulator</fullName>
    </submittedName>
</protein>
<dbReference type="InterPro" id="IPR001647">
    <property type="entry name" value="HTH_TetR"/>
</dbReference>
<keyword evidence="5" id="KW-1185">Reference proteome</keyword>
<dbReference type="OrthoDB" id="9812484at2"/>
<evidence type="ECO:0000259" key="3">
    <source>
        <dbReference type="PROSITE" id="PS50977"/>
    </source>
</evidence>
<dbReference type="Proteomes" id="UP000289703">
    <property type="component" value="Unassembled WGS sequence"/>
</dbReference>
<dbReference type="RefSeq" id="WP_129255611.1">
    <property type="nucleotide sequence ID" value="NZ_SAXA01000019.1"/>
</dbReference>
<dbReference type="EMBL" id="SAXA01000019">
    <property type="protein sequence ID" value="RXQ88153.1"/>
    <property type="molecule type" value="Genomic_DNA"/>
</dbReference>
<dbReference type="SUPFAM" id="SSF46689">
    <property type="entry name" value="Homeodomain-like"/>
    <property type="match status" value="1"/>
</dbReference>
<evidence type="ECO:0000313" key="4">
    <source>
        <dbReference type="EMBL" id="RXQ88153.1"/>
    </source>
</evidence>
<keyword evidence="1 2" id="KW-0238">DNA-binding</keyword>